<dbReference type="EMBL" id="JALJOS010000026">
    <property type="protein sequence ID" value="KAK9825102.1"/>
    <property type="molecule type" value="Genomic_DNA"/>
</dbReference>
<reference evidence="2 3" key="1">
    <citation type="journal article" date="2024" name="Nat. Commun.">
        <title>Phylogenomics reveals the evolutionary origins of lichenization in chlorophyte algae.</title>
        <authorList>
            <person name="Puginier C."/>
            <person name="Libourel C."/>
            <person name="Otte J."/>
            <person name="Skaloud P."/>
            <person name="Haon M."/>
            <person name="Grisel S."/>
            <person name="Petersen M."/>
            <person name="Berrin J.G."/>
            <person name="Delaux P.M."/>
            <person name="Dal Grande F."/>
            <person name="Keller J."/>
        </authorList>
    </citation>
    <scope>NUCLEOTIDE SEQUENCE [LARGE SCALE GENOMIC DNA]</scope>
    <source>
        <strain evidence="2 3">SAG 2145</strain>
    </source>
</reference>
<dbReference type="AlphaFoldDB" id="A0AAW1QUI4"/>
<sequence>MLNSSAPQNGAQQQSFQRHIVLAVEDAETSKRAVAWACSELYRQGDRFHFTHVLTERPKSSTTAISHYASMRQQPNVNDQELIDRAIAVMMETYGPLAAEGNIPVAFDIVLPADKGETVGAALHRRVKQLNSPAIVMARSTKPSKPTHIGAATKHVLENCWEAVNIIKH</sequence>
<feature type="domain" description="UspA" evidence="1">
    <location>
        <begin position="18"/>
        <end position="77"/>
    </location>
</feature>
<evidence type="ECO:0000313" key="2">
    <source>
        <dbReference type="EMBL" id="KAK9825102.1"/>
    </source>
</evidence>
<dbReference type="SUPFAM" id="SSF52402">
    <property type="entry name" value="Adenine nucleotide alpha hydrolases-like"/>
    <property type="match status" value="1"/>
</dbReference>
<dbReference type="InterPro" id="IPR006016">
    <property type="entry name" value="UspA"/>
</dbReference>
<evidence type="ECO:0000313" key="3">
    <source>
        <dbReference type="Proteomes" id="UP001438707"/>
    </source>
</evidence>
<organism evidence="2 3">
    <name type="scientific">Apatococcus lobatus</name>
    <dbReference type="NCBI Taxonomy" id="904363"/>
    <lineage>
        <taxon>Eukaryota</taxon>
        <taxon>Viridiplantae</taxon>
        <taxon>Chlorophyta</taxon>
        <taxon>core chlorophytes</taxon>
        <taxon>Trebouxiophyceae</taxon>
        <taxon>Chlorellales</taxon>
        <taxon>Chlorellaceae</taxon>
        <taxon>Apatococcus</taxon>
    </lineage>
</organism>
<name>A0AAW1QUI4_9CHLO</name>
<accession>A0AAW1QUI4</accession>
<dbReference type="InterPro" id="IPR014729">
    <property type="entry name" value="Rossmann-like_a/b/a_fold"/>
</dbReference>
<comment type="caution">
    <text evidence="2">The sequence shown here is derived from an EMBL/GenBank/DDBJ whole genome shotgun (WGS) entry which is preliminary data.</text>
</comment>
<proteinExistence type="predicted"/>
<dbReference type="Pfam" id="PF00582">
    <property type="entry name" value="Usp"/>
    <property type="match status" value="1"/>
</dbReference>
<protein>
    <recommendedName>
        <fullName evidence="1">UspA domain-containing protein</fullName>
    </recommendedName>
</protein>
<gene>
    <name evidence="2" type="ORF">WJX74_008757</name>
</gene>
<dbReference type="Gene3D" id="3.40.50.620">
    <property type="entry name" value="HUPs"/>
    <property type="match status" value="1"/>
</dbReference>
<keyword evidence="3" id="KW-1185">Reference proteome</keyword>
<dbReference type="Proteomes" id="UP001438707">
    <property type="component" value="Unassembled WGS sequence"/>
</dbReference>
<evidence type="ECO:0000259" key="1">
    <source>
        <dbReference type="Pfam" id="PF00582"/>
    </source>
</evidence>